<reference evidence="2" key="2">
    <citation type="journal article" date="2015" name="Data Brief">
        <title>Shoot transcriptome of the giant reed, Arundo donax.</title>
        <authorList>
            <person name="Barrero R.A."/>
            <person name="Guerrero F.D."/>
            <person name="Moolhuijzen P."/>
            <person name="Goolsby J.A."/>
            <person name="Tidwell J."/>
            <person name="Bellgard S.E."/>
            <person name="Bellgard M.I."/>
        </authorList>
    </citation>
    <scope>NUCLEOTIDE SEQUENCE</scope>
    <source>
        <tissue evidence="2">Shoot tissue taken approximately 20 cm above the soil surface</tissue>
    </source>
</reference>
<organism evidence="2">
    <name type="scientific">Arundo donax</name>
    <name type="common">Giant reed</name>
    <name type="synonym">Donax arundinaceus</name>
    <dbReference type="NCBI Taxonomy" id="35708"/>
    <lineage>
        <taxon>Eukaryota</taxon>
        <taxon>Viridiplantae</taxon>
        <taxon>Streptophyta</taxon>
        <taxon>Embryophyta</taxon>
        <taxon>Tracheophyta</taxon>
        <taxon>Spermatophyta</taxon>
        <taxon>Magnoliopsida</taxon>
        <taxon>Liliopsida</taxon>
        <taxon>Poales</taxon>
        <taxon>Poaceae</taxon>
        <taxon>PACMAD clade</taxon>
        <taxon>Arundinoideae</taxon>
        <taxon>Arundineae</taxon>
        <taxon>Arundo</taxon>
    </lineage>
</organism>
<evidence type="ECO:0000256" key="1">
    <source>
        <dbReference type="SAM" id="MobiDB-lite"/>
    </source>
</evidence>
<feature type="region of interest" description="Disordered" evidence="1">
    <location>
        <begin position="1"/>
        <end position="56"/>
    </location>
</feature>
<feature type="compositionally biased region" description="Basic residues" evidence="1">
    <location>
        <begin position="1"/>
        <end position="11"/>
    </location>
</feature>
<dbReference type="AlphaFoldDB" id="A0A0A9GER5"/>
<dbReference type="EMBL" id="GBRH01175947">
    <property type="protein sequence ID" value="JAE21949.1"/>
    <property type="molecule type" value="Transcribed_RNA"/>
</dbReference>
<evidence type="ECO:0000313" key="2">
    <source>
        <dbReference type="EMBL" id="JAE21949.1"/>
    </source>
</evidence>
<name>A0A0A9GER5_ARUDO</name>
<protein>
    <submittedName>
        <fullName evidence="2">RAD5</fullName>
    </submittedName>
</protein>
<sequence>MPRLPPPRRVRAVPAAPAWLPAPPRSCASPPRTTGSWVASPMSGHGASFSFSRTTR</sequence>
<feature type="compositionally biased region" description="Low complexity" evidence="1">
    <location>
        <begin position="12"/>
        <end position="34"/>
    </location>
</feature>
<accession>A0A0A9GER5</accession>
<reference evidence="2" key="1">
    <citation type="submission" date="2014-09" db="EMBL/GenBank/DDBJ databases">
        <authorList>
            <person name="Magalhaes I.L.F."/>
            <person name="Oliveira U."/>
            <person name="Santos F.R."/>
            <person name="Vidigal T.H.D.A."/>
            <person name="Brescovit A.D."/>
            <person name="Santos A.J."/>
        </authorList>
    </citation>
    <scope>NUCLEOTIDE SEQUENCE</scope>
    <source>
        <tissue evidence="2">Shoot tissue taken approximately 20 cm above the soil surface</tissue>
    </source>
</reference>
<proteinExistence type="predicted"/>